<name>A0A1Z3HNP6_9CYAN</name>
<protein>
    <submittedName>
        <fullName evidence="1">Uncharacterized protein</fullName>
    </submittedName>
</protein>
<dbReference type="Proteomes" id="UP000191901">
    <property type="component" value="Chromosome"/>
</dbReference>
<gene>
    <name evidence="1" type="ORF">XM38_028820</name>
</gene>
<keyword evidence="2" id="KW-1185">Reference proteome</keyword>
<evidence type="ECO:0000313" key="1">
    <source>
        <dbReference type="EMBL" id="ASC71928.1"/>
    </source>
</evidence>
<dbReference type="EMBL" id="CP021983">
    <property type="protein sequence ID" value="ASC71928.1"/>
    <property type="molecule type" value="Genomic_DNA"/>
</dbReference>
<dbReference type="AlphaFoldDB" id="A0A1Z3HNP6"/>
<evidence type="ECO:0000313" key="2">
    <source>
        <dbReference type="Proteomes" id="UP000191901"/>
    </source>
</evidence>
<organism evidence="1 2">
    <name type="scientific">Halomicronema hongdechloris C2206</name>
    <dbReference type="NCBI Taxonomy" id="1641165"/>
    <lineage>
        <taxon>Bacteria</taxon>
        <taxon>Bacillati</taxon>
        <taxon>Cyanobacteriota</taxon>
        <taxon>Cyanophyceae</taxon>
        <taxon>Nodosilineales</taxon>
        <taxon>Nodosilineaceae</taxon>
        <taxon>Halomicronema</taxon>
    </lineage>
</organism>
<accession>A0A1Z3HNP6</accession>
<sequence length="80" mass="8544">MLMNYAPPAILLAVANGHTHPDIELFPSGFDSTHLVDAVAKGHIIPDREIQVADFIPNIALDGGKPLLSACAVWVCSVMH</sequence>
<dbReference type="KEGG" id="hhg:XM38_028820"/>
<reference evidence="1 2" key="1">
    <citation type="journal article" date="2016" name="Biochim. Biophys. Acta">
        <title>Characterization of red-shifted phycobilisomes isolated from the chlorophyll f-containing cyanobacterium Halomicronema hongdechloris.</title>
        <authorList>
            <person name="Li Y."/>
            <person name="Lin Y."/>
            <person name="Garvey C.J."/>
            <person name="Birch D."/>
            <person name="Corkery R.W."/>
            <person name="Loughlin P.C."/>
            <person name="Scheer H."/>
            <person name="Willows R.D."/>
            <person name="Chen M."/>
        </authorList>
    </citation>
    <scope>NUCLEOTIDE SEQUENCE [LARGE SCALE GENOMIC DNA]</scope>
    <source>
        <strain evidence="1 2">C2206</strain>
    </source>
</reference>
<dbReference type="SUPFAM" id="SSF102712">
    <property type="entry name" value="JAB1/MPN domain"/>
    <property type="match status" value="1"/>
</dbReference>
<proteinExistence type="predicted"/>